<reference evidence="2 3" key="1">
    <citation type="submission" date="2017-01" db="EMBL/GenBank/DDBJ databases">
        <authorList>
            <person name="Mah S.A."/>
            <person name="Swanson W.J."/>
            <person name="Moy G.W."/>
            <person name="Vacquier V.D."/>
        </authorList>
    </citation>
    <scope>NUCLEOTIDE SEQUENCE [LARGE SCALE GENOMIC DNA]</scope>
    <source>
        <strain evidence="2 3">DSM 16927</strain>
    </source>
</reference>
<protein>
    <recommendedName>
        <fullName evidence="5">NERD domain-containing protein</fullName>
    </recommendedName>
</protein>
<evidence type="ECO:0000313" key="1">
    <source>
        <dbReference type="EMBL" id="AZA99262.1"/>
    </source>
</evidence>
<sequence length="425" mass="50261">MAVDSKIKGDEGENFVNEIAYKSFFKYWCYPGPKYENGDKKEICDLLIVFNDICIIFSVKNYEFKGNHLRYFNNTIEKAVRQLNGAYKTLFKKDKVEIKHPDRDIEEFPKNQITKIFKIIINLGEGVDFYDITRTQNHSDFITIFDKETFQTVAEELNTVPDFIDYLEKRELLFKNKVVQVISPDLPKDLNENDLRHLNENIENSIKIIGTEKDLLAYFFTNVRSFPKAITDNSEKDYMVIDIEGAWEIFKNSPNAIKKEFADSSSYFVDNLVMNEILCREEPNMEEIAKELLSLNRLKRRAVGISFEEFFDDIRNASEGMIKRRFTEHGNLALVFFNFFPQWGEDSLLRMFDLIFETFAFHYQYKHQTFILLGVSSDPYFTFQMHKNYGKFDIEDEEIIKANIKELGWFTEYQEKVNNVNEFPE</sequence>
<dbReference type="Proteomes" id="UP000279541">
    <property type="component" value="Chromosome"/>
</dbReference>
<dbReference type="OrthoDB" id="570299at2"/>
<dbReference type="AlphaFoldDB" id="A0A1N7HSL2"/>
<evidence type="ECO:0008006" key="5">
    <source>
        <dbReference type="Google" id="ProtNLM"/>
    </source>
</evidence>
<evidence type="ECO:0000313" key="2">
    <source>
        <dbReference type="EMBL" id="SIS27775.1"/>
    </source>
</evidence>
<accession>A0A1N7HSL2</accession>
<name>A0A1N7HSL2_9FLAO</name>
<organism evidence="2 3">
    <name type="scientific">Chryseobacterium joostei</name>
    <dbReference type="NCBI Taxonomy" id="112234"/>
    <lineage>
        <taxon>Bacteria</taxon>
        <taxon>Pseudomonadati</taxon>
        <taxon>Bacteroidota</taxon>
        <taxon>Flavobacteriia</taxon>
        <taxon>Flavobacteriales</taxon>
        <taxon>Weeksellaceae</taxon>
        <taxon>Chryseobacterium group</taxon>
        <taxon>Chryseobacterium</taxon>
    </lineage>
</organism>
<evidence type="ECO:0000313" key="4">
    <source>
        <dbReference type="Proteomes" id="UP000279541"/>
    </source>
</evidence>
<gene>
    <name evidence="1" type="ORF">EG359_06425</name>
    <name evidence="2" type="ORF">SAMN05421768_10171</name>
</gene>
<proteinExistence type="predicted"/>
<dbReference type="Proteomes" id="UP000186106">
    <property type="component" value="Unassembled WGS sequence"/>
</dbReference>
<dbReference type="RefSeq" id="WP_076350877.1">
    <property type="nucleotide sequence ID" value="NZ_CP033926.1"/>
</dbReference>
<dbReference type="EMBL" id="CP033926">
    <property type="protein sequence ID" value="AZA99262.1"/>
    <property type="molecule type" value="Genomic_DNA"/>
</dbReference>
<keyword evidence="4" id="KW-1185">Reference proteome</keyword>
<dbReference type="KEGG" id="cjt:EG359_06425"/>
<evidence type="ECO:0000313" key="3">
    <source>
        <dbReference type="Proteomes" id="UP000186106"/>
    </source>
</evidence>
<reference evidence="1 4" key="2">
    <citation type="submission" date="2018-11" db="EMBL/GenBank/DDBJ databases">
        <title>Proposal to divide the Flavobacteriaceae and reorganize its genera based on Amino Acid Identity values calculated from whole genome sequences.</title>
        <authorList>
            <person name="Nicholson A.C."/>
            <person name="Gulvik C.A."/>
            <person name="Whitney A.M."/>
            <person name="Humrighouse B.W."/>
            <person name="Bell M."/>
            <person name="Holmes B."/>
            <person name="Steigerwalt A.G."/>
            <person name="Villarma A."/>
            <person name="Sheth M."/>
            <person name="Batra D."/>
            <person name="Pryor J."/>
            <person name="Bernardet J.-F."/>
            <person name="Hugo C."/>
            <person name="Kampfer P."/>
            <person name="Newman J."/>
            <person name="McQuiston J.R."/>
        </authorList>
    </citation>
    <scope>NUCLEOTIDE SEQUENCE [LARGE SCALE GENOMIC DNA]</scope>
    <source>
        <strain evidence="1 4">DSM 16927</strain>
    </source>
</reference>
<dbReference type="EMBL" id="FTNZ01000001">
    <property type="protein sequence ID" value="SIS27775.1"/>
    <property type="molecule type" value="Genomic_DNA"/>
</dbReference>
<dbReference type="STRING" id="112234.SAMN05421768_10171"/>